<keyword evidence="2" id="KW-0489">Methyltransferase</keyword>
<accession>A0A0S7BZD3</accession>
<sequence length="295" mass="34153">MNEPEIKQNVREFYDQIGWKKESDGYYQNARYEDLRPVSAEYIHRCHLRITPYFSDGGKFFLDAGSGPVQYPEYLTYSMNFEKRVCADISITALIEARKKIGAHGLFVVADIANLPFTAGAFDGIVSLHTLHHLPLDEQEKAWMDLIRVLAPKRTAVVVNGWTESKMMKKWQPMMEKMEKIGRLIARIRGKELKKDQKGKRAVSDTAQATGTFVQKLDASWIRSKLDMPGILSVDIRCWRSVSVRWLRALIHQPFGRLALRILFRNEEKRPEFYGEYGQYPLIIIKKIAHSETEK</sequence>
<dbReference type="GO" id="GO:0008757">
    <property type="term" value="F:S-adenosylmethionine-dependent methyltransferase activity"/>
    <property type="evidence" value="ECO:0007669"/>
    <property type="project" value="InterPro"/>
</dbReference>
<keyword evidence="2" id="KW-0830">Ubiquinone</keyword>
<evidence type="ECO:0000313" key="2">
    <source>
        <dbReference type="EMBL" id="GAP41795.1"/>
    </source>
</evidence>
<dbReference type="InterPro" id="IPR013216">
    <property type="entry name" value="Methyltransf_11"/>
</dbReference>
<dbReference type="GO" id="GO:0032259">
    <property type="term" value="P:methylation"/>
    <property type="evidence" value="ECO:0007669"/>
    <property type="project" value="UniProtKB-KW"/>
</dbReference>
<dbReference type="EMBL" id="DF968181">
    <property type="protein sequence ID" value="GAP41795.1"/>
    <property type="molecule type" value="Genomic_DNA"/>
</dbReference>
<evidence type="ECO:0000259" key="1">
    <source>
        <dbReference type="Pfam" id="PF08241"/>
    </source>
</evidence>
<protein>
    <submittedName>
        <fullName evidence="2">Ubiquinone/menaquinone biosynthesis C-methylase UbiE</fullName>
    </submittedName>
</protein>
<organism evidence="2">
    <name type="scientific">Flexilinea flocculi</name>
    <dbReference type="NCBI Taxonomy" id="1678840"/>
    <lineage>
        <taxon>Bacteria</taxon>
        <taxon>Bacillati</taxon>
        <taxon>Chloroflexota</taxon>
        <taxon>Anaerolineae</taxon>
        <taxon>Anaerolineales</taxon>
        <taxon>Anaerolineaceae</taxon>
        <taxon>Flexilinea</taxon>
    </lineage>
</organism>
<dbReference type="Proteomes" id="UP000053370">
    <property type="component" value="Unassembled WGS sequence"/>
</dbReference>
<dbReference type="Gene3D" id="3.40.50.150">
    <property type="entry name" value="Vaccinia Virus protein VP39"/>
    <property type="match status" value="1"/>
</dbReference>
<dbReference type="STRING" id="1678840.ATC1_131791"/>
<dbReference type="InterPro" id="IPR029063">
    <property type="entry name" value="SAM-dependent_MTases_sf"/>
</dbReference>
<dbReference type="AlphaFoldDB" id="A0A0S7BZD3"/>
<evidence type="ECO:0000313" key="3">
    <source>
        <dbReference type="Proteomes" id="UP000053370"/>
    </source>
</evidence>
<reference evidence="2" key="1">
    <citation type="journal article" date="2015" name="Genome Announc.">
        <title>Draft Genome Sequence of Anaerolineae Strain TC1, a Novel Isolate from a Methanogenic Wastewater Treatment System.</title>
        <authorList>
            <person name="Matsuura N."/>
            <person name="Tourlousse D.M."/>
            <person name="Sun L."/>
            <person name="Toyonaga M."/>
            <person name="Kuroda K."/>
            <person name="Ohashi A."/>
            <person name="Cruz R."/>
            <person name="Yamaguchi T."/>
            <person name="Sekiguchi Y."/>
        </authorList>
    </citation>
    <scope>NUCLEOTIDE SEQUENCE [LARGE SCALE GENOMIC DNA]</scope>
    <source>
        <strain evidence="2">TC1</strain>
    </source>
</reference>
<dbReference type="OrthoDB" id="154497at2"/>
<feature type="domain" description="Methyltransferase type 11" evidence="1">
    <location>
        <begin position="62"/>
        <end position="153"/>
    </location>
</feature>
<proteinExistence type="predicted"/>
<keyword evidence="2" id="KW-0808">Transferase</keyword>
<name>A0A0S7BZD3_9CHLR</name>
<dbReference type="Pfam" id="PF08241">
    <property type="entry name" value="Methyltransf_11"/>
    <property type="match status" value="1"/>
</dbReference>
<dbReference type="RefSeq" id="WP_062283751.1">
    <property type="nucleotide sequence ID" value="NZ_DF968181.1"/>
</dbReference>
<gene>
    <name evidence="2" type="ORF">ATC1_131791</name>
</gene>
<dbReference type="SUPFAM" id="SSF53335">
    <property type="entry name" value="S-adenosyl-L-methionine-dependent methyltransferases"/>
    <property type="match status" value="1"/>
</dbReference>
<keyword evidence="3" id="KW-1185">Reference proteome</keyword>